<keyword evidence="1" id="KW-1133">Transmembrane helix</keyword>
<dbReference type="InterPro" id="IPR009003">
    <property type="entry name" value="Peptidase_S1_PA"/>
</dbReference>
<dbReference type="Gene3D" id="2.40.10.10">
    <property type="entry name" value="Trypsin-like serine proteases"/>
    <property type="match status" value="1"/>
</dbReference>
<keyword evidence="1" id="KW-0812">Transmembrane</keyword>
<reference evidence="3" key="1">
    <citation type="submission" date="2022-11" db="UniProtKB">
        <authorList>
            <consortium name="WormBaseParasite"/>
        </authorList>
    </citation>
    <scope>IDENTIFICATION</scope>
</reference>
<evidence type="ECO:0000313" key="2">
    <source>
        <dbReference type="Proteomes" id="UP000887565"/>
    </source>
</evidence>
<keyword evidence="1" id="KW-0472">Membrane</keyword>
<accession>A0A915L529</accession>
<protein>
    <submittedName>
        <fullName evidence="3">Uncharacterized protein</fullName>
    </submittedName>
</protein>
<sequence length="82" mass="9044">MLKLQKPVTFNEYIKPLALANSNLLLNCSVSGWGGFHLSNGALVTMPLNNIRDFGYYLEAVMLASSGLLVMPIVRSGFQLRK</sequence>
<proteinExistence type="predicted"/>
<name>A0A915L529_ROMCU</name>
<dbReference type="SUPFAM" id="SSF50494">
    <property type="entry name" value="Trypsin-like serine proteases"/>
    <property type="match status" value="1"/>
</dbReference>
<evidence type="ECO:0000256" key="1">
    <source>
        <dbReference type="SAM" id="Phobius"/>
    </source>
</evidence>
<evidence type="ECO:0000313" key="3">
    <source>
        <dbReference type="WBParaSite" id="nRc.2.0.1.t46159-RA"/>
    </source>
</evidence>
<organism evidence="2 3">
    <name type="scientific">Romanomermis culicivorax</name>
    <name type="common">Nematode worm</name>
    <dbReference type="NCBI Taxonomy" id="13658"/>
    <lineage>
        <taxon>Eukaryota</taxon>
        <taxon>Metazoa</taxon>
        <taxon>Ecdysozoa</taxon>
        <taxon>Nematoda</taxon>
        <taxon>Enoplea</taxon>
        <taxon>Dorylaimia</taxon>
        <taxon>Mermithida</taxon>
        <taxon>Mermithoidea</taxon>
        <taxon>Mermithidae</taxon>
        <taxon>Romanomermis</taxon>
    </lineage>
</organism>
<dbReference type="WBParaSite" id="nRc.2.0.1.t46159-RA">
    <property type="protein sequence ID" value="nRc.2.0.1.t46159-RA"/>
    <property type="gene ID" value="nRc.2.0.1.g46159"/>
</dbReference>
<dbReference type="AlphaFoldDB" id="A0A915L529"/>
<dbReference type="InterPro" id="IPR043504">
    <property type="entry name" value="Peptidase_S1_PA_chymotrypsin"/>
</dbReference>
<keyword evidence="2" id="KW-1185">Reference proteome</keyword>
<feature type="transmembrane region" description="Helical" evidence="1">
    <location>
        <begin position="54"/>
        <end position="74"/>
    </location>
</feature>
<dbReference type="Proteomes" id="UP000887565">
    <property type="component" value="Unplaced"/>
</dbReference>